<dbReference type="InterPro" id="IPR006139">
    <property type="entry name" value="D-isomer_2_OHA_DH_cat_dom"/>
</dbReference>
<dbReference type="PROSITE" id="PS00065">
    <property type="entry name" value="D_2_HYDROXYACID_DH_1"/>
    <property type="match status" value="1"/>
</dbReference>
<evidence type="ECO:0000259" key="4">
    <source>
        <dbReference type="Pfam" id="PF00389"/>
    </source>
</evidence>
<dbReference type="RefSeq" id="WP_386043723.1">
    <property type="nucleotide sequence ID" value="NZ_JBHUIO010000002.1"/>
</dbReference>
<organism evidence="6 7">
    <name type="scientific">Tumebacillus lipolyticus</name>
    <dbReference type="NCBI Taxonomy" id="1280370"/>
    <lineage>
        <taxon>Bacteria</taxon>
        <taxon>Bacillati</taxon>
        <taxon>Bacillota</taxon>
        <taxon>Bacilli</taxon>
        <taxon>Bacillales</taxon>
        <taxon>Alicyclobacillaceae</taxon>
        <taxon>Tumebacillus</taxon>
    </lineage>
</organism>
<keyword evidence="2 3" id="KW-0560">Oxidoreductase</keyword>
<evidence type="ECO:0000256" key="1">
    <source>
        <dbReference type="ARBA" id="ARBA00005854"/>
    </source>
</evidence>
<evidence type="ECO:0000313" key="7">
    <source>
        <dbReference type="Proteomes" id="UP001597343"/>
    </source>
</evidence>
<protein>
    <submittedName>
        <fullName evidence="6">2-hydroxyacid dehydrogenase</fullName>
        <ecNumber evidence="6">1.1.1.-</ecNumber>
    </submittedName>
</protein>
<dbReference type="InterPro" id="IPR029753">
    <property type="entry name" value="D-isomer_DH_CS"/>
</dbReference>
<dbReference type="PANTHER" id="PTHR10996:SF283">
    <property type="entry name" value="GLYOXYLATE_HYDROXYPYRUVATE REDUCTASE B"/>
    <property type="match status" value="1"/>
</dbReference>
<feature type="domain" description="D-isomer specific 2-hydroxyacid dehydrogenase NAD-binding" evidence="5">
    <location>
        <begin position="111"/>
        <end position="288"/>
    </location>
</feature>
<proteinExistence type="inferred from homology"/>
<dbReference type="InterPro" id="IPR050223">
    <property type="entry name" value="D-isomer_2-hydroxyacid_DH"/>
</dbReference>
<dbReference type="Pfam" id="PF02826">
    <property type="entry name" value="2-Hacid_dh_C"/>
    <property type="match status" value="1"/>
</dbReference>
<dbReference type="SUPFAM" id="SSF51735">
    <property type="entry name" value="NAD(P)-binding Rossmann-fold domains"/>
    <property type="match status" value="1"/>
</dbReference>
<name>A0ABW4ZU56_9BACL</name>
<dbReference type="InterPro" id="IPR036291">
    <property type="entry name" value="NAD(P)-bd_dom_sf"/>
</dbReference>
<dbReference type="EC" id="1.1.1.-" evidence="6"/>
<dbReference type="Proteomes" id="UP001597343">
    <property type="component" value="Unassembled WGS sequence"/>
</dbReference>
<sequence>MNRRPRVLVTRALPEAGMKKLFEHCEVTVFSAERQPTQEELHRLLPEHDALICTLADRIDRDLLASARPQVISNYAVGFDNIDIAAATELNIPVTNTPGVLTNATAEIAWALLMAVSRRIVEADRFVREGRWQGWEPQMLLGTELAGKTIGIVGCGRIGLAVAKRARAFELNVCYHNRRQLDQAIEREHGLTYVELERLLATSDFVSLHMPYTPESHHMFGRAEFRKMKRTAYLINTARGSVVQESELVEALQHGEIAGAGLDVFEQEPIVHPDLLALPNVVLAPHLGSATLETRTKMAEIAVENALLVLRGEHPLSLVNHQVWTKR</sequence>
<evidence type="ECO:0000259" key="5">
    <source>
        <dbReference type="Pfam" id="PF02826"/>
    </source>
</evidence>
<evidence type="ECO:0000256" key="2">
    <source>
        <dbReference type="ARBA" id="ARBA00023002"/>
    </source>
</evidence>
<dbReference type="InterPro" id="IPR029752">
    <property type="entry name" value="D-isomer_DH_CS1"/>
</dbReference>
<dbReference type="PANTHER" id="PTHR10996">
    <property type="entry name" value="2-HYDROXYACID DEHYDROGENASE-RELATED"/>
    <property type="match status" value="1"/>
</dbReference>
<gene>
    <name evidence="6" type="ORF">ACFSOY_01745</name>
</gene>
<keyword evidence="7" id="KW-1185">Reference proteome</keyword>
<dbReference type="InterPro" id="IPR006140">
    <property type="entry name" value="D-isomer_DH_NAD-bd"/>
</dbReference>
<accession>A0ABW4ZU56</accession>
<dbReference type="SUPFAM" id="SSF52283">
    <property type="entry name" value="Formate/glycerate dehydrogenase catalytic domain-like"/>
    <property type="match status" value="1"/>
</dbReference>
<comment type="caution">
    <text evidence="6">The sequence shown here is derived from an EMBL/GenBank/DDBJ whole genome shotgun (WGS) entry which is preliminary data.</text>
</comment>
<reference evidence="7" key="1">
    <citation type="journal article" date="2019" name="Int. J. Syst. Evol. Microbiol.">
        <title>The Global Catalogue of Microorganisms (GCM) 10K type strain sequencing project: providing services to taxonomists for standard genome sequencing and annotation.</title>
        <authorList>
            <consortium name="The Broad Institute Genomics Platform"/>
            <consortium name="The Broad Institute Genome Sequencing Center for Infectious Disease"/>
            <person name="Wu L."/>
            <person name="Ma J."/>
        </authorList>
    </citation>
    <scope>NUCLEOTIDE SEQUENCE [LARGE SCALE GENOMIC DNA]</scope>
    <source>
        <strain evidence="7">CGMCC 1.13574</strain>
    </source>
</reference>
<feature type="domain" description="D-isomer specific 2-hydroxyacid dehydrogenase catalytic" evidence="4">
    <location>
        <begin position="7"/>
        <end position="320"/>
    </location>
</feature>
<evidence type="ECO:0000256" key="3">
    <source>
        <dbReference type="RuleBase" id="RU003719"/>
    </source>
</evidence>
<dbReference type="CDD" id="cd05301">
    <property type="entry name" value="GDH"/>
    <property type="match status" value="1"/>
</dbReference>
<comment type="similarity">
    <text evidence="1 3">Belongs to the D-isomer specific 2-hydroxyacid dehydrogenase family.</text>
</comment>
<evidence type="ECO:0000313" key="6">
    <source>
        <dbReference type="EMBL" id="MFD2168740.1"/>
    </source>
</evidence>
<dbReference type="EMBL" id="JBHUIO010000002">
    <property type="protein sequence ID" value="MFD2168740.1"/>
    <property type="molecule type" value="Genomic_DNA"/>
</dbReference>
<dbReference type="Gene3D" id="3.40.50.720">
    <property type="entry name" value="NAD(P)-binding Rossmann-like Domain"/>
    <property type="match status" value="2"/>
</dbReference>
<dbReference type="Pfam" id="PF00389">
    <property type="entry name" value="2-Hacid_dh"/>
    <property type="match status" value="1"/>
</dbReference>
<dbReference type="PROSITE" id="PS00670">
    <property type="entry name" value="D_2_HYDROXYACID_DH_2"/>
    <property type="match status" value="1"/>
</dbReference>
<dbReference type="GO" id="GO:0016491">
    <property type="term" value="F:oxidoreductase activity"/>
    <property type="evidence" value="ECO:0007669"/>
    <property type="project" value="UniProtKB-KW"/>
</dbReference>